<proteinExistence type="predicted"/>
<evidence type="ECO:0000256" key="1">
    <source>
        <dbReference type="SAM" id="SignalP"/>
    </source>
</evidence>
<name>A0ABQ8URK9_9EUKA</name>
<dbReference type="Proteomes" id="UP001141327">
    <property type="component" value="Unassembled WGS sequence"/>
</dbReference>
<gene>
    <name evidence="2" type="ORF">PAPYR_3547</name>
</gene>
<comment type="caution">
    <text evidence="2">The sequence shown here is derived from an EMBL/GenBank/DDBJ whole genome shotgun (WGS) entry which is preliminary data.</text>
</comment>
<organism evidence="2 3">
    <name type="scientific">Paratrimastix pyriformis</name>
    <dbReference type="NCBI Taxonomy" id="342808"/>
    <lineage>
        <taxon>Eukaryota</taxon>
        <taxon>Metamonada</taxon>
        <taxon>Preaxostyla</taxon>
        <taxon>Paratrimastigidae</taxon>
        <taxon>Paratrimastix</taxon>
    </lineage>
</organism>
<protein>
    <submittedName>
        <fullName evidence="2">Uncharacterized protein</fullName>
    </submittedName>
</protein>
<sequence>MQLFIVFSLGVLACVGSEELDNEILEPLSFFGDCWGSSFTPFNNFYSPQSQYPTYPGPAAMQARFGLNRGYVPPGTRYGPSVQGGGVVASPTNPSYLYVAGNPSRSFVQYDGLCGFGPGAGNAGWDMYYGEHALPNRLRGGGYLYAY</sequence>
<evidence type="ECO:0000313" key="3">
    <source>
        <dbReference type="Proteomes" id="UP001141327"/>
    </source>
</evidence>
<feature type="chain" id="PRO_5046261037" evidence="1">
    <location>
        <begin position="18"/>
        <end position="147"/>
    </location>
</feature>
<dbReference type="EMBL" id="JAPMOS010000014">
    <property type="protein sequence ID" value="KAJ4460160.1"/>
    <property type="molecule type" value="Genomic_DNA"/>
</dbReference>
<keyword evidence="1" id="KW-0732">Signal</keyword>
<keyword evidence="3" id="KW-1185">Reference proteome</keyword>
<accession>A0ABQ8URK9</accession>
<evidence type="ECO:0000313" key="2">
    <source>
        <dbReference type="EMBL" id="KAJ4460160.1"/>
    </source>
</evidence>
<feature type="signal peptide" evidence="1">
    <location>
        <begin position="1"/>
        <end position="17"/>
    </location>
</feature>
<reference evidence="2" key="1">
    <citation type="journal article" date="2022" name="bioRxiv">
        <title>Genomics of Preaxostyla Flagellates Illuminates Evolutionary Transitions and the Path Towards Mitochondrial Loss.</title>
        <authorList>
            <person name="Novak L.V.F."/>
            <person name="Treitli S.C."/>
            <person name="Pyrih J."/>
            <person name="Halakuc P."/>
            <person name="Pipaliya S.V."/>
            <person name="Vacek V."/>
            <person name="Brzon O."/>
            <person name="Soukal P."/>
            <person name="Eme L."/>
            <person name="Dacks J.B."/>
            <person name="Karnkowska A."/>
            <person name="Elias M."/>
            <person name="Hampl V."/>
        </authorList>
    </citation>
    <scope>NUCLEOTIDE SEQUENCE</scope>
    <source>
        <strain evidence="2">RCP-MX</strain>
    </source>
</reference>